<dbReference type="AlphaFoldDB" id="A0A5M6DIF9"/>
<name>A0A5M6DIF9_9BACT</name>
<feature type="domain" description="Peptidase M16 C-terminal" evidence="5">
    <location>
        <begin position="249"/>
        <end position="434"/>
    </location>
</feature>
<dbReference type="InterPro" id="IPR001431">
    <property type="entry name" value="Pept_M16_Zn_BS"/>
</dbReference>
<dbReference type="Gene3D" id="3.30.830.10">
    <property type="entry name" value="Metalloenzyme, LuxS/M16 peptidase-like"/>
    <property type="match status" value="4"/>
</dbReference>
<evidence type="ECO:0000259" key="5">
    <source>
        <dbReference type="Pfam" id="PF05193"/>
    </source>
</evidence>
<dbReference type="PANTHER" id="PTHR11851:SF49">
    <property type="entry name" value="MITOCHONDRIAL-PROCESSING PEPTIDASE SUBUNIT ALPHA"/>
    <property type="match status" value="1"/>
</dbReference>
<keyword evidence="7" id="KW-1185">Reference proteome</keyword>
<evidence type="ECO:0000313" key="6">
    <source>
        <dbReference type="EMBL" id="KAA5547263.1"/>
    </source>
</evidence>
<proteinExistence type="inferred from homology"/>
<feature type="domain" description="Peptidase M16 N-terminal" evidence="4">
    <location>
        <begin position="99"/>
        <end position="242"/>
    </location>
</feature>
<comment type="cofactor">
    <cofactor evidence="1">
        <name>Zn(2+)</name>
        <dbReference type="ChEBI" id="CHEBI:29105"/>
    </cofactor>
</comment>
<dbReference type="GO" id="GO:0046872">
    <property type="term" value="F:metal ion binding"/>
    <property type="evidence" value="ECO:0007669"/>
    <property type="project" value="InterPro"/>
</dbReference>
<dbReference type="PROSITE" id="PS00143">
    <property type="entry name" value="INSULINASE"/>
    <property type="match status" value="1"/>
</dbReference>
<sequence length="952" mass="106859">MSLAASSLWSQTTETSRTKLTLESVSPLRYPARLGYLLKEKVLRINNLGTAGVLSTRLMLSIACLLTVHARLAGEIPEPAYEIEGVSEYQLDNGLKVLFVPDSSIPTLTVNVIIRAGSRHEPYGKKGIAHLLEHMMFKGTVAFPDVRNVIRRNGWSMQASTWNDFTNYESTMPGTRENLEKIIHFEADRFANLRLTPSQLTEELKIVLNENTNAKASPENVLTEQMLSVAFPWHNYGRATIGNQGDLSKMTVDSLEAFRRTYYRADNATIVLAGRFEPQLAMDNIQTHFGGLKYPERAPPIESTVDPPQSGERRITVRGMAGKPVAAILYHGPAGAHEDFAAFEIFLSAMMDTTPGYLWAQERFRSAALVSPEILGDGQLWGRISGLKQRGFVELYGTMPTDSAPEPLLDELVAATEHFAEKVTRAQVRSAKRRVLARMQSQLLDLREFAVELRYWESLGDWRLYFLHRDRVKNVRVEDVQRVAKRYLHRDNRTEGLYFARSEPVLTTIQEPHVPPESFDGFHRESTISVGEWIEPEPLAVESRVIRRSFPNGVKVALLQKRTRGSMVHARLTFRLDSTVMPVVNTGALLLLPKLITSTNAKAAARLRVPGSVGHGTTFGSTTVDGLSITIRSQKEHFLTMLKRLDHLLSEPCFTQEEFETLKRTNVASLERRSRLPYPSANEHLRRIGAKSLQEELDSLKSLRFAEILDCYQQLTGSVHGEFVAVGEFEPETVIAKVAPPLDRWQSEREFGPPDSYQVEPESTELQIDGSPSACIAGDLYIQVGRDHPDYVALLVAHRVWMLRRLIPRISQDVGLSYYYSNSLQPLPGTNQSRVSLRATCDSVRLLELKRAIADSFDSLHSTEITVDELSLAKEQLANSSRMKFWSDKSLLSSLAETTSEDRSFIYESNLTRRINEAGLADVQQAGQNYLNFDQMVIAVAGDVALTADLDQ</sequence>
<gene>
    <name evidence="6" type="ORF">FYK55_02375</name>
</gene>
<dbReference type="InterPro" id="IPR050361">
    <property type="entry name" value="MPP/UQCRC_Complex"/>
</dbReference>
<evidence type="ECO:0000313" key="7">
    <source>
        <dbReference type="Proteomes" id="UP000324479"/>
    </source>
</evidence>
<dbReference type="SUPFAM" id="SSF63411">
    <property type="entry name" value="LuxS/MPP-like metallohydrolase"/>
    <property type="match status" value="4"/>
</dbReference>
<dbReference type="PANTHER" id="PTHR11851">
    <property type="entry name" value="METALLOPROTEASE"/>
    <property type="match status" value="1"/>
</dbReference>
<dbReference type="Pfam" id="PF05193">
    <property type="entry name" value="Peptidase_M16_C"/>
    <property type="match status" value="2"/>
</dbReference>
<dbReference type="InterPro" id="IPR011249">
    <property type="entry name" value="Metalloenz_LuxS/M16"/>
</dbReference>
<reference evidence="6 7" key="1">
    <citation type="submission" date="2019-08" db="EMBL/GenBank/DDBJ databases">
        <authorList>
            <person name="Dhanesh K."/>
            <person name="Kumar G."/>
            <person name="Sasikala C."/>
            <person name="Venkata Ramana C."/>
        </authorList>
    </citation>
    <scope>NUCLEOTIDE SEQUENCE [LARGE SCALE GENOMIC DNA]</scope>
    <source>
        <strain evidence="6 7">JC645</strain>
    </source>
</reference>
<evidence type="ECO:0000259" key="4">
    <source>
        <dbReference type="Pfam" id="PF00675"/>
    </source>
</evidence>
<evidence type="ECO:0000256" key="1">
    <source>
        <dbReference type="ARBA" id="ARBA00001947"/>
    </source>
</evidence>
<comment type="caution">
    <text evidence="6">The sequence shown here is derived from an EMBL/GenBank/DDBJ whole genome shotgun (WGS) entry which is preliminary data.</text>
</comment>
<comment type="similarity">
    <text evidence="2 3">Belongs to the peptidase M16 family.</text>
</comment>
<feature type="domain" description="Peptidase M16 C-terminal" evidence="5">
    <location>
        <begin position="705"/>
        <end position="877"/>
    </location>
</feature>
<protein>
    <submittedName>
        <fullName evidence="6">Insulinase family protein</fullName>
    </submittedName>
</protein>
<dbReference type="InterPro" id="IPR011765">
    <property type="entry name" value="Pept_M16_N"/>
</dbReference>
<accession>A0A5M6DIF9</accession>
<dbReference type="GO" id="GO:0004222">
    <property type="term" value="F:metalloendopeptidase activity"/>
    <property type="evidence" value="ECO:0007669"/>
    <property type="project" value="InterPro"/>
</dbReference>
<dbReference type="Pfam" id="PF00675">
    <property type="entry name" value="Peptidase_M16"/>
    <property type="match status" value="1"/>
</dbReference>
<dbReference type="EMBL" id="VWOX01000001">
    <property type="protein sequence ID" value="KAA5547263.1"/>
    <property type="molecule type" value="Genomic_DNA"/>
</dbReference>
<dbReference type="RefSeq" id="WP_150074439.1">
    <property type="nucleotide sequence ID" value="NZ_VWOX01000001.1"/>
</dbReference>
<dbReference type="InterPro" id="IPR007863">
    <property type="entry name" value="Peptidase_M16_C"/>
</dbReference>
<evidence type="ECO:0000256" key="2">
    <source>
        <dbReference type="ARBA" id="ARBA00007261"/>
    </source>
</evidence>
<organism evidence="6 7">
    <name type="scientific">Roseiconus nitratireducens</name>
    <dbReference type="NCBI Taxonomy" id="2605748"/>
    <lineage>
        <taxon>Bacteria</taxon>
        <taxon>Pseudomonadati</taxon>
        <taxon>Planctomycetota</taxon>
        <taxon>Planctomycetia</taxon>
        <taxon>Pirellulales</taxon>
        <taxon>Pirellulaceae</taxon>
        <taxon>Roseiconus</taxon>
    </lineage>
</organism>
<dbReference type="GO" id="GO:0006508">
    <property type="term" value="P:proteolysis"/>
    <property type="evidence" value="ECO:0007669"/>
    <property type="project" value="InterPro"/>
</dbReference>
<dbReference type="Proteomes" id="UP000324479">
    <property type="component" value="Unassembled WGS sequence"/>
</dbReference>
<evidence type="ECO:0000256" key="3">
    <source>
        <dbReference type="RuleBase" id="RU004447"/>
    </source>
</evidence>